<dbReference type="InterPro" id="IPR007855">
    <property type="entry name" value="RDRP"/>
</dbReference>
<reference evidence="5 6" key="1">
    <citation type="submission" date="2016-07" db="EMBL/GenBank/DDBJ databases">
        <title>Comparative genomics of the entomopathogenic fungus Beauveria bassiana.</title>
        <authorList>
            <person name="Valero Jimenez C.A."/>
            <person name="Zwaan B.J."/>
            <person name="Van Kan J.A."/>
            <person name="Takken W."/>
            <person name="Debets A.J."/>
            <person name="Schoustra S.E."/>
            <person name="Koenraadt C.J."/>
        </authorList>
    </citation>
    <scope>NUCLEOTIDE SEQUENCE [LARGE SCALE GENOMIC DNA]</scope>
    <source>
        <strain evidence="5 6">ARSEF 8028</strain>
    </source>
</reference>
<dbReference type="EC" id="2.7.7.48" evidence="1"/>
<evidence type="ECO:0000259" key="3">
    <source>
        <dbReference type="Pfam" id="PF05183"/>
    </source>
</evidence>
<evidence type="ECO:0000313" key="6">
    <source>
        <dbReference type="Proteomes" id="UP000237441"/>
    </source>
</evidence>
<dbReference type="PANTHER" id="PTHR23079">
    <property type="entry name" value="RNA-DEPENDENT RNA POLYMERASE"/>
    <property type="match status" value="1"/>
</dbReference>
<dbReference type="Pfam" id="PF25358">
    <property type="entry name" value="PH_fung_RdRP"/>
    <property type="match status" value="1"/>
</dbReference>
<dbReference type="OrthoDB" id="6513042at2759"/>
<comment type="caution">
    <text evidence="5">The sequence shown here is derived from an EMBL/GenBank/DDBJ whole genome shotgun (WGS) entry which is preliminary data.</text>
</comment>
<dbReference type="EMBL" id="JRHA01000003">
    <property type="protein sequence ID" value="PQK11580.1"/>
    <property type="molecule type" value="Genomic_DNA"/>
</dbReference>
<feature type="domain" description="RdRP-like PH" evidence="4">
    <location>
        <begin position="163"/>
        <end position="296"/>
    </location>
</feature>
<dbReference type="AlphaFoldDB" id="A0A2S7Y618"/>
<dbReference type="GO" id="GO:0003968">
    <property type="term" value="F:RNA-directed RNA polymerase activity"/>
    <property type="evidence" value="ECO:0007669"/>
    <property type="project" value="UniProtKB-KW"/>
</dbReference>
<accession>A0A2S7Y618</accession>
<dbReference type="InterPro" id="IPR057503">
    <property type="entry name" value="PH_RdRP"/>
</dbReference>
<keyword evidence="1" id="KW-0548">Nucleotidyltransferase</keyword>
<evidence type="ECO:0000259" key="4">
    <source>
        <dbReference type="Pfam" id="PF25358"/>
    </source>
</evidence>
<evidence type="ECO:0000256" key="1">
    <source>
        <dbReference type="RuleBase" id="RU363098"/>
    </source>
</evidence>
<dbReference type="Pfam" id="PF05183">
    <property type="entry name" value="RdRP"/>
    <property type="match status" value="1"/>
</dbReference>
<name>A0A2S7Y618_BEABA</name>
<sequence length="1264" mass="142027">MEVFLKNVPIDVGEDRLKKELTPFFNALSIVDFIVDKPKRKPMAWVSFLRHSDGEAFLKTHGKVAALPTPQKSSPTDGDAFSKKHGKAAAAAAAAAVASPQKPHPSGGRLRDIARLHLLKTPIFAERSRRPVNKMALHRLAHERDERQKKPDRSQPAPAIICAINAVSCGKIVFAPPEMGLKYIQQIHHRLEATAKFGPQFLTVHEEEVARMDIPYHVIQSVILDDGSQSMTLILEDPPRFFVARSDLDGQGAKWERLTSFPLWANHAKYVSHCLVYQLTLAGGYTSTVRALKRQDILSLNHQSIPLTATPIPTVEDYSTAMNAFEGKMQSLGNTTKHVLPFPILFQVQTLVWNNYLHPHSGLRVLEIIESTARDAAWKGETPPYTVDSMKRLLRNIPYPDTGTDPADVDPVTFLQRVAQEETDLRSRDVSRQGVYGPSVPRHQTWVFKAMVAPTRIFLQGPDPESRNRVLRMFPDHGDYFLRVTFCDEDGQDLSFNPRVSNDAIYERYRQVLLKGIRIAGRQFSFLGFSHSSLRSHSTWFMAPFVGADGQRQSRDTILAALGDFSDIRIPAKCAARIGQAFSETPYAVDLLKSGIGVRWISDVKSADGKRVFSDGVGTLSRAAVEEFCKALPGRSTTATCFQIRWAGVKGLLVLDTRLQGKTICVRKESMMKFPSRDIQELGICDLASRPLRLVLNRQVIKILEDMGTHDSWFLALQHDALEFLRAVTATALNTSTFLQYQDIGSAIGLSSFIKQLDKMDIDYRRDAFLKSVVEHVVLRELRLLKHKARIPVHKGVTLFGVMDETGFLEENQVYVTYDATRGKSGERLDTTLTDGPIIVTRSPALHPGDIQCVQMVTPPESHPLRSLRNCIVFSQKGSRDLPSQLSGGDLDGDLYNIIWDPRARPQWTFAPADYTRVVPPSLDRPVTRQDIADFFVDFMKSDILGLIAIRHQIMADVQDLGTQDGECIRLAEMHSTAVDYSKTGIAVNWRDLPRAPRSRPDFLAPAPPLHLYDLGQIGHIAEEDDDDGNDMALAKPRYHRSEKILGRLYREIDEGKIWSEDIHRPIPTDGPSVWVQLLGRVQYELNSWNIGTDYARHYEQAWNIRTLYEDAITGSMWHFSDNPRSPVSEAEVFCGSILNKRGVQSRQQREASIRLKDEIDRVMTWIVKLIRDGTDQRGDNTAYQDDDGVTDDYDEYRALQLSWACLVVGCVPSAEQAASSGTAALESFRVVAAACLLKELNDLRNNMLEEKFSALDIKHSRRG</sequence>
<dbReference type="Proteomes" id="UP000237441">
    <property type="component" value="Unassembled WGS sequence"/>
</dbReference>
<feature type="region of interest" description="Disordered" evidence="2">
    <location>
        <begin position="66"/>
        <end position="85"/>
    </location>
</feature>
<dbReference type="GO" id="GO:0030422">
    <property type="term" value="P:siRNA processing"/>
    <property type="evidence" value="ECO:0007669"/>
    <property type="project" value="TreeGrafter"/>
</dbReference>
<proteinExistence type="inferred from homology"/>
<keyword evidence="1" id="KW-0694">RNA-binding</keyword>
<dbReference type="GO" id="GO:0031380">
    <property type="term" value="C:nuclear RNA-directed RNA polymerase complex"/>
    <property type="evidence" value="ECO:0007669"/>
    <property type="project" value="TreeGrafter"/>
</dbReference>
<dbReference type="PANTHER" id="PTHR23079:SF17">
    <property type="entry name" value="RNA-DEPENDENT RNA POLYMERASE"/>
    <property type="match status" value="1"/>
</dbReference>
<feature type="domain" description="RDRP core" evidence="3">
    <location>
        <begin position="452"/>
        <end position="1053"/>
    </location>
</feature>
<dbReference type="GO" id="GO:0003723">
    <property type="term" value="F:RNA binding"/>
    <property type="evidence" value="ECO:0007669"/>
    <property type="project" value="UniProtKB-KW"/>
</dbReference>
<protein>
    <recommendedName>
        <fullName evidence="1">RNA-dependent RNA polymerase</fullName>
        <ecNumber evidence="1">2.7.7.48</ecNumber>
    </recommendedName>
</protein>
<keyword evidence="1" id="KW-0808">Transferase</keyword>
<evidence type="ECO:0000256" key="2">
    <source>
        <dbReference type="SAM" id="MobiDB-lite"/>
    </source>
</evidence>
<evidence type="ECO:0000313" key="5">
    <source>
        <dbReference type="EMBL" id="PQK11580.1"/>
    </source>
</evidence>
<organism evidence="5 6">
    <name type="scientific">Beauveria bassiana</name>
    <name type="common">White muscardine disease fungus</name>
    <name type="synonym">Tritirachium shiotae</name>
    <dbReference type="NCBI Taxonomy" id="176275"/>
    <lineage>
        <taxon>Eukaryota</taxon>
        <taxon>Fungi</taxon>
        <taxon>Dikarya</taxon>
        <taxon>Ascomycota</taxon>
        <taxon>Pezizomycotina</taxon>
        <taxon>Sordariomycetes</taxon>
        <taxon>Hypocreomycetidae</taxon>
        <taxon>Hypocreales</taxon>
        <taxon>Cordycipitaceae</taxon>
        <taxon>Beauveria</taxon>
    </lineage>
</organism>
<comment type="similarity">
    <text evidence="1">Belongs to the RdRP family.</text>
</comment>
<dbReference type="InterPro" id="IPR057596">
    <property type="entry name" value="RDRP_core"/>
</dbReference>
<comment type="catalytic activity">
    <reaction evidence="1">
        <text>RNA(n) + a ribonucleoside 5'-triphosphate = RNA(n+1) + diphosphate</text>
        <dbReference type="Rhea" id="RHEA:21248"/>
        <dbReference type="Rhea" id="RHEA-COMP:14527"/>
        <dbReference type="Rhea" id="RHEA-COMP:17342"/>
        <dbReference type="ChEBI" id="CHEBI:33019"/>
        <dbReference type="ChEBI" id="CHEBI:61557"/>
        <dbReference type="ChEBI" id="CHEBI:140395"/>
        <dbReference type="EC" id="2.7.7.48"/>
    </reaction>
</comment>
<keyword evidence="1" id="KW-0696">RNA-directed RNA polymerase</keyword>
<gene>
    <name evidence="5" type="ORF">BB8028_0003g02040</name>
</gene>